<reference evidence="2" key="1">
    <citation type="submission" date="2016-09" db="EMBL/GenBank/DDBJ databases">
        <authorList>
            <person name="Wibberg D."/>
        </authorList>
    </citation>
    <scope>NUCLEOTIDE SEQUENCE [LARGE SCALE GENOMIC DNA]</scope>
</reference>
<protein>
    <submittedName>
        <fullName evidence="1">Putative secreted protein</fullName>
    </submittedName>
</protein>
<keyword evidence="2" id="KW-1185">Reference proteome</keyword>
<dbReference type="AlphaFoldDB" id="A0A1M4N1M6"/>
<dbReference type="EMBL" id="FMJB01000050">
    <property type="protein sequence ID" value="SCM67885.1"/>
    <property type="molecule type" value="Genomic_DNA"/>
</dbReference>
<accession>A0A1M4N1M6</accession>
<proteinExistence type="predicted"/>
<sequence length="57" mass="6242">MHTRNASCASSRFSVAFAATALVEATNDPVSKPPQNENKRMFPHALAKILCRPKSEN</sequence>
<dbReference type="Proteomes" id="UP000184085">
    <property type="component" value="Unassembled WGS sequence"/>
</dbReference>
<organism evidence="1 2">
    <name type="scientific">Donghicola eburneus</name>
    <dbReference type="NCBI Taxonomy" id="393278"/>
    <lineage>
        <taxon>Bacteria</taxon>
        <taxon>Pseudomonadati</taxon>
        <taxon>Pseudomonadota</taxon>
        <taxon>Alphaproteobacteria</taxon>
        <taxon>Rhodobacterales</taxon>
        <taxon>Roseobacteraceae</taxon>
        <taxon>Donghicola</taxon>
    </lineage>
</organism>
<evidence type="ECO:0000313" key="1">
    <source>
        <dbReference type="EMBL" id="SCM67885.1"/>
    </source>
</evidence>
<evidence type="ECO:0000313" key="2">
    <source>
        <dbReference type="Proteomes" id="UP000184085"/>
    </source>
</evidence>
<name>A0A1M4N1M6_9RHOB</name>
<gene>
    <name evidence="1" type="ORF">KARMA_2091</name>
</gene>